<feature type="region of interest" description="Disordered" evidence="1">
    <location>
        <begin position="676"/>
        <end position="712"/>
    </location>
</feature>
<feature type="compositionally biased region" description="Polar residues" evidence="1">
    <location>
        <begin position="590"/>
        <end position="599"/>
    </location>
</feature>
<feature type="region of interest" description="Disordered" evidence="1">
    <location>
        <begin position="152"/>
        <end position="212"/>
    </location>
</feature>
<gene>
    <name evidence="2" type="ORF">g.8852</name>
</gene>
<feature type="region of interest" description="Disordered" evidence="1">
    <location>
        <begin position="258"/>
        <end position="420"/>
    </location>
</feature>
<organism evidence="2">
    <name type="scientific">Auxenochlorella protothecoides</name>
    <name type="common">Green microalga</name>
    <name type="synonym">Chlorella protothecoides</name>
    <dbReference type="NCBI Taxonomy" id="3075"/>
    <lineage>
        <taxon>Eukaryota</taxon>
        <taxon>Viridiplantae</taxon>
        <taxon>Chlorophyta</taxon>
        <taxon>core chlorophytes</taxon>
        <taxon>Trebouxiophyceae</taxon>
        <taxon>Chlorellales</taxon>
        <taxon>Chlorellaceae</taxon>
        <taxon>Auxenochlorella</taxon>
    </lineage>
</organism>
<reference evidence="2" key="1">
    <citation type="submission" date="2015-08" db="EMBL/GenBank/DDBJ databases">
        <authorList>
            <person name="Babu N.S."/>
            <person name="Beckwith C.J."/>
            <person name="Beseler K.G."/>
            <person name="Brison A."/>
            <person name="Carone J.V."/>
            <person name="Caskin T.P."/>
            <person name="Diamond M."/>
            <person name="Durham M.E."/>
            <person name="Foxe J.M."/>
            <person name="Go M."/>
            <person name="Henderson B.A."/>
            <person name="Jones I.B."/>
            <person name="McGettigan J.A."/>
            <person name="Micheletti S.J."/>
            <person name="Nasrallah M.E."/>
            <person name="Ortiz D."/>
            <person name="Piller C.R."/>
            <person name="Privatt S.R."/>
            <person name="Schneider S.L."/>
            <person name="Sharp S."/>
            <person name="Smith T.C."/>
            <person name="Stanton J.D."/>
            <person name="Ullery H.E."/>
            <person name="Wilson R.J."/>
            <person name="Serrano M.G."/>
            <person name="Buck G."/>
            <person name="Lee V."/>
            <person name="Wang Y."/>
            <person name="Carvalho R."/>
            <person name="Voegtly L."/>
            <person name="Shi R."/>
            <person name="Duckworth R."/>
            <person name="Johnson A."/>
            <person name="Loviza R."/>
            <person name="Walstead R."/>
            <person name="Shah Z."/>
            <person name="Kiflezghi M."/>
            <person name="Wade K."/>
            <person name="Ball S.L."/>
            <person name="Bradley K.W."/>
            <person name="Asai D.J."/>
            <person name="Bowman C.A."/>
            <person name="Russell D.A."/>
            <person name="Pope W.H."/>
            <person name="Jacobs-Sera D."/>
            <person name="Hendrix R.W."/>
            <person name="Hatfull G.F."/>
        </authorList>
    </citation>
    <scope>NUCLEOTIDE SEQUENCE</scope>
</reference>
<feature type="compositionally biased region" description="Pro residues" evidence="1">
    <location>
        <begin position="374"/>
        <end position="383"/>
    </location>
</feature>
<feature type="region of interest" description="Disordered" evidence="1">
    <location>
        <begin position="544"/>
        <end position="621"/>
    </location>
</feature>
<accession>A0A1D1ZTS5</accession>
<name>A0A1D1ZTS5_AUXPR</name>
<evidence type="ECO:0000313" key="2">
    <source>
        <dbReference type="EMBL" id="JAT70366.1"/>
    </source>
</evidence>
<feature type="compositionally biased region" description="Low complexity" evidence="1">
    <location>
        <begin position="603"/>
        <end position="613"/>
    </location>
</feature>
<proteinExistence type="predicted"/>
<feature type="compositionally biased region" description="Polar residues" evidence="1">
    <location>
        <begin position="332"/>
        <end position="341"/>
    </location>
</feature>
<protein>
    <submittedName>
        <fullName evidence="2">Uncharacterized protein</fullName>
    </submittedName>
</protein>
<dbReference type="AlphaFoldDB" id="A0A1D1ZTS5"/>
<feature type="compositionally biased region" description="Low complexity" evidence="1">
    <location>
        <begin position="384"/>
        <end position="393"/>
    </location>
</feature>
<sequence length="712" mass="73040">MPETSPTTLAAVEEAGARDRHVLLGLAFCTACVLGHYPWCRAARPQPPPRESPTQSTPRKRSRPNSPPLADGPPRTFPCAAAAPQASDNLPLSRRADSVMCDPQDPTRRPLSGPSPAEAHGEGAQAGRSDCQNFQLDKLDVVAGLLTDTASLESAGQGPCDEPLRLPPDGLLSPARSILLTSRSPDPSPTHGVLPGLGPEGSPFEGAGSPGSLTRALAKVSQLLDQLPADSWSVQRAACSARGEAEVCSLGRLPISGMRQECGDGGAGNRGQPRSPPGAVEGETQAPPPGSPGIMRAASDPASPSHRVSAPGSTTDPTSPASPASFTASACILSQESSTPRPLSRRVSFEDGINPDRRASPPAPEPAAWTDPSTSPPRAPRPPSLAGSRSPRPVRGRPPIFPSVTQPGEGPAPRRRLWGGVPGPGGGASCATLSQEHQVEEAVSLALDLKLLRHWVSGEGWARLDRRGMPYPPTLDQALEAEAGAARAVDAALGGLHGQACGAVAARLEGAWAELVAVRTRCWARRSPCPLVRGILKSPQTLRADPAGVSEARKAAGQSASQRGAPGAQARGRDGPMDDCAEPALPSDALATTATQRDPGSTPARPSGVVSPAAAPPRLPGGGGSYGARLLLRANASLSPLFVKRERAGPGADHAPPPSWKRAVETRGGRLLLQAIGSRGAGGAQNDAGQDASSAPGARRTLLTEAGAPSRP</sequence>
<feature type="region of interest" description="Disordered" evidence="1">
    <location>
        <begin position="42"/>
        <end position="129"/>
    </location>
</feature>
<dbReference type="EMBL" id="GDKF01008256">
    <property type="protein sequence ID" value="JAT70366.1"/>
    <property type="molecule type" value="Transcribed_RNA"/>
</dbReference>
<evidence type="ECO:0000256" key="1">
    <source>
        <dbReference type="SAM" id="MobiDB-lite"/>
    </source>
</evidence>
<feature type="compositionally biased region" description="Low complexity" evidence="1">
    <location>
        <begin position="309"/>
        <end position="330"/>
    </location>
</feature>